<name>A0AAJ6QTP9_9ACAR</name>
<dbReference type="RefSeq" id="XP_003743677.1">
    <property type="nucleotide sequence ID" value="XM_003743629.1"/>
</dbReference>
<keyword evidence="2" id="KW-1185">Reference proteome</keyword>
<reference evidence="3" key="1">
    <citation type="submission" date="2025-08" db="UniProtKB">
        <authorList>
            <consortium name="RefSeq"/>
        </authorList>
    </citation>
    <scope>IDENTIFICATION</scope>
</reference>
<organism evidence="2 3">
    <name type="scientific">Galendromus occidentalis</name>
    <name type="common">western predatory mite</name>
    <dbReference type="NCBI Taxonomy" id="34638"/>
    <lineage>
        <taxon>Eukaryota</taxon>
        <taxon>Metazoa</taxon>
        <taxon>Ecdysozoa</taxon>
        <taxon>Arthropoda</taxon>
        <taxon>Chelicerata</taxon>
        <taxon>Arachnida</taxon>
        <taxon>Acari</taxon>
        <taxon>Parasitiformes</taxon>
        <taxon>Mesostigmata</taxon>
        <taxon>Gamasina</taxon>
        <taxon>Phytoseioidea</taxon>
        <taxon>Phytoseiidae</taxon>
        <taxon>Typhlodrominae</taxon>
        <taxon>Galendromus</taxon>
    </lineage>
</organism>
<protein>
    <submittedName>
        <fullName evidence="3">Uncharacterized protein LOC100908083</fullName>
    </submittedName>
</protein>
<sequence>MLTFGLMMVLFVASVFAHRRVDVNLHVQNQHVTNLALPVERPVVTIEDFEIPTVPEAVFLERKKYIPRFSLLSSSQISERTDSLESWVRDLNGNFGRRPVCRRQACHTFGFDLRRHCCELTGVCCPHPHLHHRHHRDLSIRSPVVDVVRDE</sequence>
<feature type="signal peptide" evidence="1">
    <location>
        <begin position="1"/>
        <end position="17"/>
    </location>
</feature>
<evidence type="ECO:0000313" key="2">
    <source>
        <dbReference type="Proteomes" id="UP000694867"/>
    </source>
</evidence>
<feature type="chain" id="PRO_5042539977" evidence="1">
    <location>
        <begin position="18"/>
        <end position="151"/>
    </location>
</feature>
<evidence type="ECO:0000313" key="3">
    <source>
        <dbReference type="RefSeq" id="XP_003743677.1"/>
    </source>
</evidence>
<evidence type="ECO:0000256" key="1">
    <source>
        <dbReference type="SAM" id="SignalP"/>
    </source>
</evidence>
<gene>
    <name evidence="3" type="primary">LOC100908083</name>
</gene>
<dbReference type="Proteomes" id="UP000694867">
    <property type="component" value="Unplaced"/>
</dbReference>
<dbReference type="KEGG" id="goe:100908083"/>
<keyword evidence="1" id="KW-0732">Signal</keyword>
<proteinExistence type="predicted"/>
<dbReference type="AlphaFoldDB" id="A0AAJ6QTP9"/>
<dbReference type="GeneID" id="100908083"/>
<accession>A0AAJ6QTP9</accession>